<proteinExistence type="predicted"/>
<dbReference type="EMBL" id="BARV01044827">
    <property type="protein sequence ID" value="GAI63628.1"/>
    <property type="molecule type" value="Genomic_DNA"/>
</dbReference>
<dbReference type="AlphaFoldDB" id="X1Q5X2"/>
<sequence length="54" mass="6547">MPSDLDFQSCAFEIAQEIGRLDSWDYYVWEEIIIRWCDYFGVRIPTEEPDRGER</sequence>
<reference evidence="1" key="1">
    <citation type="journal article" date="2014" name="Front. Microbiol.">
        <title>High frequency of phylogenetically diverse reductive dehalogenase-homologous genes in deep subseafloor sedimentary metagenomes.</title>
        <authorList>
            <person name="Kawai M."/>
            <person name="Futagami T."/>
            <person name="Toyoda A."/>
            <person name="Takaki Y."/>
            <person name="Nishi S."/>
            <person name="Hori S."/>
            <person name="Arai W."/>
            <person name="Tsubouchi T."/>
            <person name="Morono Y."/>
            <person name="Uchiyama I."/>
            <person name="Ito T."/>
            <person name="Fujiyama A."/>
            <person name="Inagaki F."/>
            <person name="Takami H."/>
        </authorList>
    </citation>
    <scope>NUCLEOTIDE SEQUENCE</scope>
    <source>
        <strain evidence="1">Expedition CK06-06</strain>
    </source>
</reference>
<organism evidence="1">
    <name type="scientific">marine sediment metagenome</name>
    <dbReference type="NCBI Taxonomy" id="412755"/>
    <lineage>
        <taxon>unclassified sequences</taxon>
        <taxon>metagenomes</taxon>
        <taxon>ecological metagenomes</taxon>
    </lineage>
</organism>
<feature type="non-terminal residue" evidence="1">
    <location>
        <position position="54"/>
    </location>
</feature>
<comment type="caution">
    <text evidence="1">The sequence shown here is derived from an EMBL/GenBank/DDBJ whole genome shotgun (WGS) entry which is preliminary data.</text>
</comment>
<accession>X1Q5X2</accession>
<evidence type="ECO:0000313" key="1">
    <source>
        <dbReference type="EMBL" id="GAI63628.1"/>
    </source>
</evidence>
<protein>
    <submittedName>
        <fullName evidence="1">Uncharacterized protein</fullName>
    </submittedName>
</protein>
<gene>
    <name evidence="1" type="ORF">S06H3_66077</name>
</gene>
<name>X1Q5X2_9ZZZZ</name>